<dbReference type="Pfam" id="PF09404">
    <property type="entry name" value="C12orf66_like"/>
    <property type="match status" value="1"/>
</dbReference>
<dbReference type="InParanoid" id="I1BZZ7"/>
<dbReference type="GeneID" id="93613453"/>
<dbReference type="Gene3D" id="3.30.450.240">
    <property type="match status" value="1"/>
</dbReference>
<accession>I1BZZ7</accession>
<dbReference type="PANTHER" id="PTHR31581">
    <property type="entry name" value="KICSTOR COMPLEX PROTEIN C12ORF66"/>
    <property type="match status" value="1"/>
</dbReference>
<dbReference type="InterPro" id="IPR038060">
    <property type="entry name" value="C12orf66-like_central_sf"/>
</dbReference>
<proteinExistence type="predicted"/>
<dbReference type="OrthoDB" id="18134at2759"/>
<dbReference type="SUPFAM" id="SSF158548">
    <property type="entry name" value="FLJ32549 domain-like"/>
    <property type="match status" value="1"/>
</dbReference>
<dbReference type="RefSeq" id="XP_067517173.1">
    <property type="nucleotide sequence ID" value="XM_067661072.1"/>
</dbReference>
<dbReference type="eggNOG" id="ENOG502QTBE">
    <property type="taxonomic scope" value="Eukaryota"/>
</dbReference>
<evidence type="ECO:0000313" key="1">
    <source>
        <dbReference type="EMBL" id="EIE81777.1"/>
    </source>
</evidence>
<dbReference type="GO" id="GO:1904262">
    <property type="term" value="P:negative regulation of TORC1 signaling"/>
    <property type="evidence" value="ECO:0007669"/>
    <property type="project" value="TreeGrafter"/>
</dbReference>
<dbReference type="GO" id="GO:0061462">
    <property type="term" value="P:protein localization to lysosome"/>
    <property type="evidence" value="ECO:0007669"/>
    <property type="project" value="TreeGrafter"/>
</dbReference>
<dbReference type="GO" id="GO:0034198">
    <property type="term" value="P:cellular response to amino acid starvation"/>
    <property type="evidence" value="ECO:0007669"/>
    <property type="project" value="TreeGrafter"/>
</dbReference>
<gene>
    <name evidence="1" type="ORF">RO3G_06482</name>
</gene>
<dbReference type="PANTHER" id="PTHR31581:SF1">
    <property type="entry name" value="KICSTOR SUBUNIT 2"/>
    <property type="match status" value="1"/>
</dbReference>
<keyword evidence="2" id="KW-1185">Reference proteome</keyword>
<dbReference type="EMBL" id="CH476735">
    <property type="protein sequence ID" value="EIE81777.1"/>
    <property type="molecule type" value="Genomic_DNA"/>
</dbReference>
<dbReference type="GO" id="GO:0042149">
    <property type="term" value="P:cellular response to glucose starvation"/>
    <property type="evidence" value="ECO:0007669"/>
    <property type="project" value="TreeGrafter"/>
</dbReference>
<dbReference type="OMA" id="PQKFINA"/>
<dbReference type="AlphaFoldDB" id="I1BZZ7"/>
<protein>
    <submittedName>
        <fullName evidence="1">Uncharacterized protein</fullName>
    </submittedName>
</protein>
<evidence type="ECO:0000313" key="2">
    <source>
        <dbReference type="Proteomes" id="UP000009138"/>
    </source>
</evidence>
<dbReference type="InterPro" id="IPR018544">
    <property type="entry name" value="KICS_2"/>
</dbReference>
<dbReference type="STRING" id="246409.I1BZZ7"/>
<dbReference type="SUPFAM" id="SSF160651">
    <property type="entry name" value="FLJ32549 C-terminal domain-like"/>
    <property type="match status" value="1"/>
</dbReference>
<reference evidence="1 2" key="1">
    <citation type="journal article" date="2009" name="PLoS Genet.">
        <title>Genomic analysis of the basal lineage fungus Rhizopus oryzae reveals a whole-genome duplication.</title>
        <authorList>
            <person name="Ma L.-J."/>
            <person name="Ibrahim A.S."/>
            <person name="Skory C."/>
            <person name="Grabherr M.G."/>
            <person name="Burger G."/>
            <person name="Butler M."/>
            <person name="Elias M."/>
            <person name="Idnurm A."/>
            <person name="Lang B.F."/>
            <person name="Sone T."/>
            <person name="Abe A."/>
            <person name="Calvo S.E."/>
            <person name="Corrochano L.M."/>
            <person name="Engels R."/>
            <person name="Fu J."/>
            <person name="Hansberg W."/>
            <person name="Kim J.-M."/>
            <person name="Kodira C.D."/>
            <person name="Koehrsen M.J."/>
            <person name="Liu B."/>
            <person name="Miranda-Saavedra D."/>
            <person name="O'Leary S."/>
            <person name="Ortiz-Castellanos L."/>
            <person name="Poulter R."/>
            <person name="Rodriguez-Romero J."/>
            <person name="Ruiz-Herrera J."/>
            <person name="Shen Y.-Q."/>
            <person name="Zeng Q."/>
            <person name="Galagan J."/>
            <person name="Birren B.W."/>
            <person name="Cuomo C.A."/>
            <person name="Wickes B.L."/>
        </authorList>
    </citation>
    <scope>NUCLEOTIDE SEQUENCE [LARGE SCALE GENOMIC DNA]</scope>
    <source>
        <strain evidence="2">RA 99-880 / ATCC MYA-4621 / FGSC 9543 / NRRL 43880</strain>
    </source>
</reference>
<dbReference type="VEuPathDB" id="FungiDB:RO3G_06482"/>
<sequence length="481" mass="55395">MVLWCFQSSLFNFSSTSYLVLMKRFIASSITTALKKNETTLSNFIYLFSFSSSCIGPNLIGVLLIDQCQNILKALGSFDYVAANKLVYRVSKIYQPIGTIFTRLCHCESTFTPLQFLRSRWFVMRKDTSLEIIYHNLALELPKEVAYIDSNLILSAETKEHMKSLLEALVHLCNTRKDMINIERYQAILAQSIKGDFEDILADLEMLERKIARKAITNYAFQDACIALYSSKQDLLEWKQACKEQNYPESSQRQDETKDSSTSTWKFSLFGYSDTKSSKQGDTWPNTIRWHTRVLENLTANMTLYFHQILLDKEKIIHEDEPERSLWKGIKIDYYDQISTFKKKFGAHCVGIIYEVTDAAPFYPQGYVLSGNIYEAPQGIHSFPFIFCHPKEPPNKHLPGIISMIQGSRTRLNDPKAEPVYFSDTVIGSTYYLMRIDSHAVMVIIYLDKHTNREPATIEFITNIVTSLRGTTVIEELIRVD</sequence>
<organism evidence="1 2">
    <name type="scientific">Rhizopus delemar (strain RA 99-880 / ATCC MYA-4621 / FGSC 9543 / NRRL 43880)</name>
    <name type="common">Mucormycosis agent</name>
    <name type="synonym">Rhizopus arrhizus var. delemar</name>
    <dbReference type="NCBI Taxonomy" id="246409"/>
    <lineage>
        <taxon>Eukaryota</taxon>
        <taxon>Fungi</taxon>
        <taxon>Fungi incertae sedis</taxon>
        <taxon>Mucoromycota</taxon>
        <taxon>Mucoromycotina</taxon>
        <taxon>Mucoromycetes</taxon>
        <taxon>Mucorales</taxon>
        <taxon>Mucorineae</taxon>
        <taxon>Rhizopodaceae</taxon>
        <taxon>Rhizopus</taxon>
    </lineage>
</organism>
<name>I1BZZ7_RHIO9</name>
<dbReference type="Proteomes" id="UP000009138">
    <property type="component" value="Unassembled WGS sequence"/>
</dbReference>